<gene>
    <name evidence="1" type="ORF">DMAD_13004</name>
</gene>
<dbReference type="Pfam" id="PF15992">
    <property type="entry name" value="DUF4769"/>
    <property type="match status" value="2"/>
</dbReference>
<evidence type="ECO:0000313" key="1">
    <source>
        <dbReference type="EMBL" id="BFF95642.1"/>
    </source>
</evidence>
<reference evidence="1 2" key="1">
    <citation type="submission" date="2024-02" db="EMBL/GenBank/DDBJ databases">
        <title>A chromosome-level genome assembly of Drosophila madeirensis, a fruit fly species endemic to Madeira island.</title>
        <authorList>
            <person name="Tomihara K."/>
            <person name="Llopart A."/>
            <person name="Yamamoto D."/>
        </authorList>
    </citation>
    <scope>NUCLEOTIDE SEQUENCE [LARGE SCALE GENOMIC DNA]</scope>
    <source>
        <strain evidence="1 2">RF1</strain>
    </source>
</reference>
<accession>A0AAU9FIQ2</accession>
<evidence type="ECO:0000313" key="2">
    <source>
        <dbReference type="Proteomes" id="UP001500889"/>
    </source>
</evidence>
<dbReference type="InterPro" id="IPR031934">
    <property type="entry name" value="DUF4769"/>
</dbReference>
<keyword evidence="2" id="KW-1185">Reference proteome</keyword>
<dbReference type="Proteomes" id="UP001500889">
    <property type="component" value="Chromosome U"/>
</dbReference>
<proteinExistence type="predicted"/>
<name>A0AAU9FIQ2_DROMD</name>
<organism evidence="1 2">
    <name type="scientific">Drosophila madeirensis</name>
    <name type="common">Fruit fly</name>
    <dbReference type="NCBI Taxonomy" id="30013"/>
    <lineage>
        <taxon>Eukaryota</taxon>
        <taxon>Metazoa</taxon>
        <taxon>Ecdysozoa</taxon>
        <taxon>Arthropoda</taxon>
        <taxon>Hexapoda</taxon>
        <taxon>Insecta</taxon>
        <taxon>Pterygota</taxon>
        <taxon>Neoptera</taxon>
        <taxon>Endopterygota</taxon>
        <taxon>Diptera</taxon>
        <taxon>Brachycera</taxon>
        <taxon>Muscomorpha</taxon>
        <taxon>Ephydroidea</taxon>
        <taxon>Drosophilidae</taxon>
        <taxon>Drosophila</taxon>
        <taxon>Sophophora</taxon>
    </lineage>
</organism>
<sequence length="248" mass="28781">MEVEKEQEVGDLRVLLQSWNVADLLPRLEERAIGINELHMMKPHHLPELLENVGLGERIRFEHHLERWRHGLNWPLQSVQEQKHCQGCRCATDYAVDTAHSNDSLANSNSETVQANIDPEPVANEVKKESGDEDQKMEALTVLGILKACGTRSQSLLDVVGQQKCLDAGQRRLLIRLISDYYLENGQRLSLPFSYQLEEEILRLFPKEELQHYRKTLRGKIYVRFINMKGNKRVSPAPTRQMPKRRRR</sequence>
<protein>
    <submittedName>
        <fullName evidence="1">Uncharacterized protein</fullName>
    </submittedName>
</protein>
<dbReference type="EMBL" id="AP029264">
    <property type="protein sequence ID" value="BFF95642.1"/>
    <property type="molecule type" value="Genomic_DNA"/>
</dbReference>
<dbReference type="AlphaFoldDB" id="A0AAU9FIQ2"/>